<sequence length="321" mass="36506">MSHPDEELRKAVALFRYGLIADVLRLPPGSREIRRTLHEKAKRTYTIPGTRRTRVAVETMRDWLSLYRNGGFEALYPKTRADRGRPRRMPPELAELLVSLKTEQPARSVKALIEAAREGGVDHRLAPSTVPRLLAREGLLDKRLGEPVATDRRRFAFRHAGELWMSDVMHGPKVSDGRRRRKTFLIAFIDDATRVIPFAAFAYAENTTAFLPVFKHAIARRGLPARLYVDNGANFRSQQLALVCAKLGIALIHARPYQPAGKGKIERWFRTVRAAWLAHLSAEATESLETLNRTLWAWVEGEYHLSPHRGLDGRTPLDQWA</sequence>
<organism evidence="2 3">
    <name type="scientific">Aphanocapsa feldmannii 277cV</name>
    <dbReference type="NCBI Taxonomy" id="2507553"/>
    <lineage>
        <taxon>Bacteria</taxon>
        <taxon>Bacillati</taxon>
        <taxon>Cyanobacteriota</taxon>
        <taxon>Cyanophyceae</taxon>
        <taxon>Oscillatoriophycideae</taxon>
        <taxon>Chroococcales</taxon>
        <taxon>Microcystaceae</taxon>
        <taxon>Aphanocapsa</taxon>
    </lineage>
</organism>
<proteinExistence type="predicted"/>
<dbReference type="SUPFAM" id="SSF53098">
    <property type="entry name" value="Ribonuclease H-like"/>
    <property type="match status" value="1"/>
</dbReference>
<evidence type="ECO:0000313" key="2">
    <source>
        <dbReference type="EMBL" id="TGG94389.1"/>
    </source>
</evidence>
<dbReference type="AlphaFoldDB" id="A0A524RQU8"/>
<dbReference type="GO" id="GO:0015074">
    <property type="term" value="P:DNA integration"/>
    <property type="evidence" value="ECO:0007669"/>
    <property type="project" value="InterPro"/>
</dbReference>
<dbReference type="Gene3D" id="3.30.420.10">
    <property type="entry name" value="Ribonuclease H-like superfamily/Ribonuclease H"/>
    <property type="match status" value="1"/>
</dbReference>
<dbReference type="GO" id="GO:0003676">
    <property type="term" value="F:nucleic acid binding"/>
    <property type="evidence" value="ECO:0007669"/>
    <property type="project" value="InterPro"/>
</dbReference>
<dbReference type="Pfam" id="PF00665">
    <property type="entry name" value="rve"/>
    <property type="match status" value="1"/>
</dbReference>
<protein>
    <submittedName>
        <fullName evidence="2">IS481 family transposase</fullName>
    </submittedName>
</protein>
<reference evidence="2 3" key="1">
    <citation type="journal article" date="2019" name="mSystems">
        <title>Life at home and on the roam: Genomic adaptions reflect the dual lifestyle of an intracellular, facultative symbiont.</title>
        <authorList>
            <person name="Burgsdorf I."/>
        </authorList>
    </citation>
    <scope>NUCLEOTIDE SEQUENCE [LARGE SCALE GENOMIC DNA]</scope>
    <source>
        <strain evidence="2">277cV</strain>
    </source>
</reference>
<accession>A0A524RQU8</accession>
<dbReference type="EMBL" id="SRMO01000040">
    <property type="protein sequence ID" value="TGG94389.1"/>
    <property type="molecule type" value="Genomic_DNA"/>
</dbReference>
<dbReference type="PANTHER" id="PTHR35004:SF6">
    <property type="entry name" value="TRANSPOSASE"/>
    <property type="match status" value="1"/>
</dbReference>
<dbReference type="InterPro" id="IPR001584">
    <property type="entry name" value="Integrase_cat-core"/>
</dbReference>
<dbReference type="InterPro" id="IPR036397">
    <property type="entry name" value="RNaseH_sf"/>
</dbReference>
<gene>
    <name evidence="2" type="ORF">ERJ67_02985</name>
</gene>
<dbReference type="Pfam" id="PF13565">
    <property type="entry name" value="HTH_32"/>
    <property type="match status" value="1"/>
</dbReference>
<evidence type="ECO:0000313" key="3">
    <source>
        <dbReference type="Proteomes" id="UP000317990"/>
    </source>
</evidence>
<dbReference type="InterPro" id="IPR009057">
    <property type="entry name" value="Homeodomain-like_sf"/>
</dbReference>
<dbReference type="InterPro" id="IPR012337">
    <property type="entry name" value="RNaseH-like_sf"/>
</dbReference>
<feature type="domain" description="Integrase catalytic" evidence="1">
    <location>
        <begin position="143"/>
        <end position="321"/>
    </location>
</feature>
<dbReference type="Proteomes" id="UP000317990">
    <property type="component" value="Unassembled WGS sequence"/>
</dbReference>
<dbReference type="PANTHER" id="PTHR35004">
    <property type="entry name" value="TRANSPOSASE RV3428C-RELATED"/>
    <property type="match status" value="1"/>
</dbReference>
<dbReference type="PROSITE" id="PS50994">
    <property type="entry name" value="INTEGRASE"/>
    <property type="match status" value="1"/>
</dbReference>
<feature type="non-terminal residue" evidence="2">
    <location>
        <position position="321"/>
    </location>
</feature>
<name>A0A524RQU8_9CHRO</name>
<comment type="caution">
    <text evidence="2">The sequence shown here is derived from an EMBL/GenBank/DDBJ whole genome shotgun (WGS) entry which is preliminary data.</text>
</comment>
<evidence type="ECO:0000259" key="1">
    <source>
        <dbReference type="PROSITE" id="PS50994"/>
    </source>
</evidence>
<dbReference type="SUPFAM" id="SSF46689">
    <property type="entry name" value="Homeodomain-like"/>
    <property type="match status" value="1"/>
</dbReference>